<dbReference type="EMBL" id="JANPWB010000014">
    <property type="protein sequence ID" value="KAJ1098272.1"/>
    <property type="molecule type" value="Genomic_DNA"/>
</dbReference>
<proteinExistence type="predicted"/>
<gene>
    <name evidence="2" type="ORF">NDU88_003388</name>
</gene>
<evidence type="ECO:0000256" key="1">
    <source>
        <dbReference type="SAM" id="Coils"/>
    </source>
</evidence>
<evidence type="ECO:0000313" key="3">
    <source>
        <dbReference type="Proteomes" id="UP001066276"/>
    </source>
</evidence>
<dbReference type="PANTHER" id="PTHR11505">
    <property type="entry name" value="L1 TRANSPOSABLE ELEMENT-RELATED"/>
    <property type="match status" value="1"/>
</dbReference>
<protein>
    <submittedName>
        <fullName evidence="2">Uncharacterized protein</fullName>
    </submittedName>
</protein>
<dbReference type="SUPFAM" id="SSF57997">
    <property type="entry name" value="Tropomyosin"/>
    <property type="match status" value="1"/>
</dbReference>
<reference evidence="2" key="1">
    <citation type="journal article" date="2022" name="bioRxiv">
        <title>Sequencing and chromosome-scale assembly of the giantPleurodeles waltlgenome.</title>
        <authorList>
            <person name="Brown T."/>
            <person name="Elewa A."/>
            <person name="Iarovenko S."/>
            <person name="Subramanian E."/>
            <person name="Araus A.J."/>
            <person name="Petzold A."/>
            <person name="Susuki M."/>
            <person name="Suzuki K.-i.T."/>
            <person name="Hayashi T."/>
            <person name="Toyoda A."/>
            <person name="Oliveira C."/>
            <person name="Osipova E."/>
            <person name="Leigh N.D."/>
            <person name="Simon A."/>
            <person name="Yun M.H."/>
        </authorList>
    </citation>
    <scope>NUCLEOTIDE SEQUENCE</scope>
    <source>
        <strain evidence="2">20211129_DDA</strain>
        <tissue evidence="2">Liver</tissue>
    </source>
</reference>
<keyword evidence="1" id="KW-0175">Coiled coil</keyword>
<accession>A0AAV7M466</accession>
<dbReference type="Proteomes" id="UP001066276">
    <property type="component" value="Chromosome 10"/>
</dbReference>
<evidence type="ECO:0000313" key="2">
    <source>
        <dbReference type="EMBL" id="KAJ1098272.1"/>
    </source>
</evidence>
<comment type="caution">
    <text evidence="2">The sequence shown here is derived from an EMBL/GenBank/DDBJ whole genome shotgun (WGS) entry which is preliminary data.</text>
</comment>
<name>A0AAV7M466_PLEWA</name>
<dbReference type="InterPro" id="IPR004244">
    <property type="entry name" value="Transposase_22"/>
</dbReference>
<sequence>MPDEALEGAVGETVSDLKQILTSMRQSLSTIERKIDALIYRIDQMSDRLDEHAERLEQLKRKMLEAEDEHCTVETAQKNVDKLLLTLQAKAEDLEALSRRNNVRIVGIAESTQIDNMERYMKHLLSSLLGHETFTNMYVVELAHFSLEPRHPPGVPSCPIIARPLNYRDRDRALQRACDLGVLHHKGTPVSLFPDFTQVQEPWQQFLQGKRKL</sequence>
<dbReference type="AlphaFoldDB" id="A0AAV7M466"/>
<dbReference type="Gene3D" id="3.90.20.10">
    <property type="match status" value="1"/>
</dbReference>
<keyword evidence="3" id="KW-1185">Reference proteome</keyword>
<dbReference type="Gene3D" id="3.30.70.1820">
    <property type="entry name" value="L1 transposable element, RRM domain"/>
    <property type="match status" value="1"/>
</dbReference>
<organism evidence="2 3">
    <name type="scientific">Pleurodeles waltl</name>
    <name type="common">Iberian ribbed newt</name>
    <dbReference type="NCBI Taxonomy" id="8319"/>
    <lineage>
        <taxon>Eukaryota</taxon>
        <taxon>Metazoa</taxon>
        <taxon>Chordata</taxon>
        <taxon>Craniata</taxon>
        <taxon>Vertebrata</taxon>
        <taxon>Euteleostomi</taxon>
        <taxon>Amphibia</taxon>
        <taxon>Batrachia</taxon>
        <taxon>Caudata</taxon>
        <taxon>Salamandroidea</taxon>
        <taxon>Salamandridae</taxon>
        <taxon>Pleurodelinae</taxon>
        <taxon>Pleurodeles</taxon>
    </lineage>
</organism>
<feature type="coiled-coil region" evidence="1">
    <location>
        <begin position="42"/>
        <end position="100"/>
    </location>
</feature>